<evidence type="ECO:0000313" key="1">
    <source>
        <dbReference type="EMBL" id="ONK72953.1"/>
    </source>
</evidence>
<gene>
    <name evidence="1" type="ORF">A4U43_C04F25300</name>
</gene>
<reference evidence="2" key="1">
    <citation type="journal article" date="2017" name="Nat. Commun.">
        <title>The asparagus genome sheds light on the origin and evolution of a young Y chromosome.</title>
        <authorList>
            <person name="Harkess A."/>
            <person name="Zhou J."/>
            <person name="Xu C."/>
            <person name="Bowers J.E."/>
            <person name="Van der Hulst R."/>
            <person name="Ayyampalayam S."/>
            <person name="Mercati F."/>
            <person name="Riccardi P."/>
            <person name="McKain M.R."/>
            <person name="Kakrana A."/>
            <person name="Tang H."/>
            <person name="Ray J."/>
            <person name="Groenendijk J."/>
            <person name="Arikit S."/>
            <person name="Mathioni S.M."/>
            <person name="Nakano M."/>
            <person name="Shan H."/>
            <person name="Telgmann-Rauber A."/>
            <person name="Kanno A."/>
            <person name="Yue Z."/>
            <person name="Chen H."/>
            <person name="Li W."/>
            <person name="Chen Y."/>
            <person name="Xu X."/>
            <person name="Zhang Y."/>
            <person name="Luo S."/>
            <person name="Chen H."/>
            <person name="Gao J."/>
            <person name="Mao Z."/>
            <person name="Pires J.C."/>
            <person name="Luo M."/>
            <person name="Kudrna D."/>
            <person name="Wing R.A."/>
            <person name="Meyers B.C."/>
            <person name="Yi K."/>
            <person name="Kong H."/>
            <person name="Lavrijsen P."/>
            <person name="Sunseri F."/>
            <person name="Falavigna A."/>
            <person name="Ye Y."/>
            <person name="Leebens-Mack J.H."/>
            <person name="Chen G."/>
        </authorList>
    </citation>
    <scope>NUCLEOTIDE SEQUENCE [LARGE SCALE GENOMIC DNA]</scope>
    <source>
        <strain evidence="2">cv. DH0086</strain>
    </source>
</reference>
<proteinExistence type="predicted"/>
<dbReference type="EMBL" id="CM007384">
    <property type="protein sequence ID" value="ONK72953.1"/>
    <property type="molecule type" value="Genomic_DNA"/>
</dbReference>
<name>A0A5P1F5C0_ASPOF</name>
<sequence length="138" mass="14732">MVLAGVKVSGEAGGQVAAKNVRGDGVIIVSELGSEAWRRRGSSRWKSKGLIKGGVEGGAGARWSGGRALKGIILLPSLVASKLQNSTLGITRRTENDITSNRKRKGGIEGWRITSWDAFRHTIGSQEAQDQYLSSENL</sequence>
<keyword evidence="2" id="KW-1185">Reference proteome</keyword>
<dbReference type="AlphaFoldDB" id="A0A5P1F5C0"/>
<organism evidence="1 2">
    <name type="scientific">Asparagus officinalis</name>
    <name type="common">Garden asparagus</name>
    <dbReference type="NCBI Taxonomy" id="4686"/>
    <lineage>
        <taxon>Eukaryota</taxon>
        <taxon>Viridiplantae</taxon>
        <taxon>Streptophyta</taxon>
        <taxon>Embryophyta</taxon>
        <taxon>Tracheophyta</taxon>
        <taxon>Spermatophyta</taxon>
        <taxon>Magnoliopsida</taxon>
        <taxon>Liliopsida</taxon>
        <taxon>Asparagales</taxon>
        <taxon>Asparagaceae</taxon>
        <taxon>Asparagoideae</taxon>
        <taxon>Asparagus</taxon>
    </lineage>
</organism>
<dbReference type="Proteomes" id="UP000243459">
    <property type="component" value="Chromosome 4"/>
</dbReference>
<evidence type="ECO:0000313" key="2">
    <source>
        <dbReference type="Proteomes" id="UP000243459"/>
    </source>
</evidence>
<protein>
    <submittedName>
        <fullName evidence="1">Uncharacterized protein</fullName>
    </submittedName>
</protein>
<dbReference type="Gramene" id="ONK72953">
    <property type="protein sequence ID" value="ONK72953"/>
    <property type="gene ID" value="A4U43_C04F25300"/>
</dbReference>
<accession>A0A5P1F5C0</accession>